<dbReference type="AlphaFoldDB" id="A0A081NCE9"/>
<evidence type="ECO:0000313" key="2">
    <source>
        <dbReference type="Proteomes" id="UP000028073"/>
    </source>
</evidence>
<name>A0A081NCE9_9GAMM</name>
<dbReference type="Proteomes" id="UP000028073">
    <property type="component" value="Unassembled WGS sequence"/>
</dbReference>
<protein>
    <submittedName>
        <fullName evidence="1">Uncharacterized protein</fullName>
    </submittedName>
</protein>
<evidence type="ECO:0000313" key="1">
    <source>
        <dbReference type="EMBL" id="KEQ16122.1"/>
    </source>
</evidence>
<reference evidence="1 2" key="1">
    <citation type="submission" date="2014-06" db="EMBL/GenBank/DDBJ databases">
        <title>Whole Genome Sequences of Three Symbiotic Endozoicomonas Bacteria.</title>
        <authorList>
            <person name="Neave M.J."/>
            <person name="Apprill A."/>
            <person name="Voolstra C.R."/>
        </authorList>
    </citation>
    <scope>NUCLEOTIDE SEQUENCE [LARGE SCALE GENOMIC DNA]</scope>
    <source>
        <strain evidence="1 2">DSM 25634</strain>
    </source>
</reference>
<dbReference type="EMBL" id="JOKH01000006">
    <property type="protein sequence ID" value="KEQ16122.1"/>
    <property type="molecule type" value="Genomic_DNA"/>
</dbReference>
<gene>
    <name evidence="1" type="ORF">GZ78_22915</name>
</gene>
<comment type="caution">
    <text evidence="1">The sequence shown here is derived from an EMBL/GenBank/DDBJ whole genome shotgun (WGS) entry which is preliminary data.</text>
</comment>
<proteinExistence type="predicted"/>
<organism evidence="1 2">
    <name type="scientific">Endozoicomonas numazuensis</name>
    <dbReference type="NCBI Taxonomy" id="1137799"/>
    <lineage>
        <taxon>Bacteria</taxon>
        <taxon>Pseudomonadati</taxon>
        <taxon>Pseudomonadota</taxon>
        <taxon>Gammaproteobacteria</taxon>
        <taxon>Oceanospirillales</taxon>
        <taxon>Endozoicomonadaceae</taxon>
        <taxon>Endozoicomonas</taxon>
    </lineage>
</organism>
<keyword evidence="2" id="KW-1185">Reference proteome</keyword>
<accession>A0A081NCE9</accession>
<sequence>MFVIDVKAWDRLLRLYCSVENGDNQDYNSVQLEQFGNKFKLDATQKCVKPTLFILLFYFGPLGGADWAVPDVGRGSIEIVLD</sequence>